<keyword evidence="6 9" id="KW-0663">Pyridoxal phosphate</keyword>
<keyword evidence="4" id="KW-0028">Amino-acid biosynthesis</keyword>
<dbReference type="FunFam" id="3.40.50.1100:FF:000006">
    <property type="entry name" value="Cysteine synthase"/>
    <property type="match status" value="1"/>
</dbReference>
<evidence type="ECO:0000256" key="2">
    <source>
        <dbReference type="ARBA" id="ARBA00007103"/>
    </source>
</evidence>
<evidence type="ECO:0000313" key="13">
    <source>
        <dbReference type="Proteomes" id="UP000176938"/>
    </source>
</evidence>
<keyword evidence="5" id="KW-0808">Transferase</keyword>
<evidence type="ECO:0000256" key="5">
    <source>
        <dbReference type="ARBA" id="ARBA00022679"/>
    </source>
</evidence>
<dbReference type="Gene3D" id="3.40.50.1100">
    <property type="match status" value="2"/>
</dbReference>
<gene>
    <name evidence="12" type="ORF">A3H38_03545</name>
</gene>
<evidence type="ECO:0000256" key="10">
    <source>
        <dbReference type="PIRSR" id="PIRSR605856-51"/>
    </source>
</evidence>
<name>A0A1F4RFZ6_UNCSA</name>
<evidence type="ECO:0000256" key="8">
    <source>
        <dbReference type="ARBA" id="ARBA00047931"/>
    </source>
</evidence>
<evidence type="ECO:0000256" key="7">
    <source>
        <dbReference type="ARBA" id="ARBA00023192"/>
    </source>
</evidence>
<evidence type="ECO:0000259" key="11">
    <source>
        <dbReference type="Pfam" id="PF00291"/>
    </source>
</evidence>
<evidence type="ECO:0000256" key="3">
    <source>
        <dbReference type="ARBA" id="ARBA00012681"/>
    </source>
</evidence>
<feature type="domain" description="Tryptophan synthase beta chain-like PALP" evidence="11">
    <location>
        <begin position="7"/>
        <end position="292"/>
    </location>
</feature>
<dbReference type="Proteomes" id="UP000176938">
    <property type="component" value="Unassembled WGS sequence"/>
</dbReference>
<dbReference type="NCBIfam" id="TIGR01139">
    <property type="entry name" value="cysK"/>
    <property type="match status" value="1"/>
</dbReference>
<comment type="caution">
    <text evidence="12">The sequence shown here is derived from an EMBL/GenBank/DDBJ whole genome shotgun (WGS) entry which is preliminary data.</text>
</comment>
<dbReference type="EMBL" id="METP01000009">
    <property type="protein sequence ID" value="OGC07109.1"/>
    <property type="molecule type" value="Genomic_DNA"/>
</dbReference>
<dbReference type="PANTHER" id="PTHR10314">
    <property type="entry name" value="CYSTATHIONINE BETA-SYNTHASE"/>
    <property type="match status" value="1"/>
</dbReference>
<evidence type="ECO:0000256" key="6">
    <source>
        <dbReference type="ARBA" id="ARBA00022898"/>
    </source>
</evidence>
<evidence type="ECO:0000313" key="12">
    <source>
        <dbReference type="EMBL" id="OGC07109.1"/>
    </source>
</evidence>
<keyword evidence="7" id="KW-0198">Cysteine biosynthesis</keyword>
<comment type="catalytic activity">
    <reaction evidence="8">
        <text>O-acetyl-L-serine + hydrogen sulfide = L-cysteine + acetate</text>
        <dbReference type="Rhea" id="RHEA:14829"/>
        <dbReference type="ChEBI" id="CHEBI:29919"/>
        <dbReference type="ChEBI" id="CHEBI:30089"/>
        <dbReference type="ChEBI" id="CHEBI:35235"/>
        <dbReference type="ChEBI" id="CHEBI:58340"/>
        <dbReference type="EC" id="2.5.1.47"/>
    </reaction>
</comment>
<protein>
    <recommendedName>
        <fullName evidence="3">cysteine synthase</fullName>
        <ecNumber evidence="3">2.5.1.47</ecNumber>
    </recommendedName>
</protein>
<evidence type="ECO:0000256" key="1">
    <source>
        <dbReference type="ARBA" id="ARBA00001933"/>
    </source>
</evidence>
<accession>A0A1F4RFZ6</accession>
<dbReference type="InterPro" id="IPR050214">
    <property type="entry name" value="Cys_Synth/Cystath_Beta-Synth"/>
</dbReference>
<comment type="cofactor">
    <cofactor evidence="1 9">
        <name>pyridoxal 5'-phosphate</name>
        <dbReference type="ChEBI" id="CHEBI:597326"/>
    </cofactor>
</comment>
<organism evidence="12 13">
    <name type="scientific">candidate division WOR-1 bacterium RIFCSPLOWO2_02_FULL_46_20</name>
    <dbReference type="NCBI Taxonomy" id="1802567"/>
    <lineage>
        <taxon>Bacteria</taxon>
        <taxon>Bacillati</taxon>
        <taxon>Saganbacteria</taxon>
    </lineage>
</organism>
<dbReference type="GO" id="GO:0004124">
    <property type="term" value="F:cysteine synthase activity"/>
    <property type="evidence" value="ECO:0007669"/>
    <property type="project" value="UniProtKB-EC"/>
</dbReference>
<dbReference type="InterPro" id="IPR036052">
    <property type="entry name" value="TrpB-like_PALP_sf"/>
</dbReference>
<dbReference type="CDD" id="cd01561">
    <property type="entry name" value="CBS_like"/>
    <property type="match status" value="1"/>
</dbReference>
<comment type="similarity">
    <text evidence="2">Belongs to the cysteine synthase/cystathionine beta-synthase family.</text>
</comment>
<dbReference type="InterPro" id="IPR005856">
    <property type="entry name" value="Cys_synth"/>
</dbReference>
<dbReference type="GO" id="GO:0006535">
    <property type="term" value="P:cysteine biosynthetic process from serine"/>
    <property type="evidence" value="ECO:0007669"/>
    <property type="project" value="InterPro"/>
</dbReference>
<feature type="binding site" evidence="9">
    <location>
        <position position="265"/>
    </location>
    <ligand>
        <name>pyridoxal 5'-phosphate</name>
        <dbReference type="ChEBI" id="CHEBI:597326"/>
    </ligand>
</feature>
<proteinExistence type="inferred from homology"/>
<dbReference type="InterPro" id="IPR001926">
    <property type="entry name" value="TrpB-like_PALP"/>
</dbReference>
<feature type="modified residue" description="N6-(pyridoxal phosphate)lysine" evidence="10">
    <location>
        <position position="44"/>
    </location>
</feature>
<evidence type="ECO:0000256" key="4">
    <source>
        <dbReference type="ARBA" id="ARBA00022605"/>
    </source>
</evidence>
<feature type="binding site" evidence="9">
    <location>
        <begin position="177"/>
        <end position="181"/>
    </location>
    <ligand>
        <name>pyridoxal 5'-phosphate</name>
        <dbReference type="ChEBI" id="CHEBI:597326"/>
    </ligand>
</feature>
<dbReference type="AlphaFoldDB" id="A0A1F4RFZ6"/>
<dbReference type="NCBIfam" id="TIGR01136">
    <property type="entry name" value="cysKM"/>
    <property type="match status" value="1"/>
</dbReference>
<dbReference type="Pfam" id="PF00291">
    <property type="entry name" value="PALP"/>
    <property type="match status" value="1"/>
</dbReference>
<dbReference type="EC" id="2.5.1.47" evidence="3"/>
<dbReference type="SUPFAM" id="SSF53686">
    <property type="entry name" value="Tryptophan synthase beta subunit-like PLP-dependent enzymes"/>
    <property type="match status" value="1"/>
</dbReference>
<sequence length="306" mass="32100">MGGGQDVSQLIGKTPMVKLVNVVDKNAADIYAKVEFFSPGGSIKDRICLAMIEAAEKSGQLLPGGVIVEPTSGNTGIGLAMIGASRGYKIILTMPETMSLERIYIIKSYGAEIVLTPGVEGMNGAIKRAESIAKKKKAFMPQQFDNPANPEVHRQTTAKEILDVLGKQIDAFVVGVGTGGTITGVGEVLKARNPGIKIVAVEPATSAILSGGQPGPHKIQGIGAGFVPKVLNRDIIDQVITVKDDEAFLASRRLAMTEGLFVGISSGAAAIAALKVAAELGRGKKVVTVFPDTGERYFSMEQFFSA</sequence>
<feature type="binding site" evidence="9">
    <location>
        <position position="74"/>
    </location>
    <ligand>
        <name>pyridoxal 5'-phosphate</name>
        <dbReference type="ChEBI" id="CHEBI:597326"/>
    </ligand>
</feature>
<evidence type="ECO:0000256" key="9">
    <source>
        <dbReference type="PIRSR" id="PIRSR605856-50"/>
    </source>
</evidence>
<dbReference type="InterPro" id="IPR005859">
    <property type="entry name" value="CysK"/>
</dbReference>
<reference evidence="12 13" key="1">
    <citation type="journal article" date="2016" name="Nat. Commun.">
        <title>Thousands of microbial genomes shed light on interconnected biogeochemical processes in an aquifer system.</title>
        <authorList>
            <person name="Anantharaman K."/>
            <person name="Brown C.T."/>
            <person name="Hug L.A."/>
            <person name="Sharon I."/>
            <person name="Castelle C.J."/>
            <person name="Probst A.J."/>
            <person name="Thomas B.C."/>
            <person name="Singh A."/>
            <person name="Wilkins M.J."/>
            <person name="Karaoz U."/>
            <person name="Brodie E.L."/>
            <person name="Williams K.H."/>
            <person name="Hubbard S.S."/>
            <person name="Banfield J.F."/>
        </authorList>
    </citation>
    <scope>NUCLEOTIDE SEQUENCE [LARGE SCALE GENOMIC DNA]</scope>
</reference>